<feature type="domain" description="AMP-dependent synthetase/ligase" evidence="8">
    <location>
        <begin position="11"/>
        <end position="353"/>
    </location>
</feature>
<comment type="catalytic activity">
    <reaction evidence="7">
        <text>holo-[D-alanyl-carrier protein] + D-alanine + ATP = D-alanyl-[D-alanyl-carrier protein] + AMP + diphosphate</text>
        <dbReference type="Rhea" id="RHEA:55132"/>
        <dbReference type="Rhea" id="RHEA-COMP:14102"/>
        <dbReference type="Rhea" id="RHEA-COMP:14103"/>
        <dbReference type="ChEBI" id="CHEBI:30616"/>
        <dbReference type="ChEBI" id="CHEBI:33019"/>
        <dbReference type="ChEBI" id="CHEBI:57416"/>
        <dbReference type="ChEBI" id="CHEBI:64479"/>
        <dbReference type="ChEBI" id="CHEBI:138620"/>
        <dbReference type="ChEBI" id="CHEBI:456215"/>
        <dbReference type="EC" id="6.2.1.54"/>
    </reaction>
</comment>
<dbReference type="STRING" id="33960.TY91_15415"/>
<dbReference type="InterPro" id="IPR000873">
    <property type="entry name" value="AMP-dep_synth/lig_dom"/>
</dbReference>
<evidence type="ECO:0000313" key="10">
    <source>
        <dbReference type="EMBL" id="KRM77925.1"/>
    </source>
</evidence>
<dbReference type="InterPro" id="IPR042099">
    <property type="entry name" value="ANL_N_sf"/>
</dbReference>
<feature type="binding site" evidence="7">
    <location>
        <position position="299"/>
    </location>
    <ligand>
        <name>D-alanine</name>
        <dbReference type="ChEBI" id="CHEBI:57416"/>
    </ligand>
</feature>
<dbReference type="PATRIC" id="fig|1423733.4.peg.1912"/>
<comment type="similarity">
    <text evidence="6 7">Belongs to the ATP-dependent AMP-binding enzyme family. DltA subfamily.</text>
</comment>
<feature type="binding site" evidence="7">
    <location>
        <position position="376"/>
    </location>
    <ligand>
        <name>ATP</name>
        <dbReference type="ChEBI" id="CHEBI:30616"/>
    </ligand>
</feature>
<dbReference type="GO" id="GO:0005737">
    <property type="term" value="C:cytoplasm"/>
    <property type="evidence" value="ECO:0007669"/>
    <property type="project" value="UniProtKB-SubCell"/>
</dbReference>
<accession>A0A0R2BGM7</accession>
<feature type="domain" description="AMP-binding enzyme C-terminal" evidence="9">
    <location>
        <begin position="407"/>
        <end position="482"/>
    </location>
</feature>
<dbReference type="Proteomes" id="UP000051845">
    <property type="component" value="Unassembled WGS sequence"/>
</dbReference>
<keyword evidence="2 7" id="KW-0436">Ligase</keyword>
<evidence type="ECO:0000256" key="1">
    <source>
        <dbReference type="ARBA" id="ARBA00022490"/>
    </source>
</evidence>
<proteinExistence type="inferred from homology"/>
<name>A0A0R2BGM7_SECCO</name>
<dbReference type="CDD" id="cd05945">
    <property type="entry name" value="DltA"/>
    <property type="match status" value="1"/>
</dbReference>
<gene>
    <name evidence="7" type="primary">dltA</name>
    <name evidence="10" type="ORF">FC82_GL001816</name>
</gene>
<feature type="binding site" evidence="7">
    <location>
        <position position="482"/>
    </location>
    <ligand>
        <name>ATP</name>
        <dbReference type="ChEBI" id="CHEBI:30616"/>
    </ligand>
</feature>
<dbReference type="UniPathway" id="UPA00556"/>
<dbReference type="NCBIfam" id="TIGR01733">
    <property type="entry name" value="AA-adenyl-dom"/>
    <property type="match status" value="1"/>
</dbReference>
<keyword evidence="3 7" id="KW-0547">Nucleotide-binding</keyword>
<feature type="binding site" evidence="7">
    <location>
        <begin position="387"/>
        <end position="390"/>
    </location>
    <ligand>
        <name>ATP</name>
        <dbReference type="ChEBI" id="CHEBI:30616"/>
    </ligand>
</feature>
<feature type="binding site" evidence="7">
    <location>
        <begin position="290"/>
        <end position="295"/>
    </location>
    <ligand>
        <name>ATP</name>
        <dbReference type="ChEBI" id="CHEBI:30616"/>
    </ligand>
</feature>
<comment type="function">
    <text evidence="5 7">Catalyzes the first step in the D-alanylation of lipoteichoic acid (LTA), the activation of D-alanine and its transfer onto the D-alanyl carrier protein (Dcp) DltC. In an ATP-dependent two-step reaction, forms a high energy D-alanyl-AMP intermediate, followed by transfer of the D-alanyl residue as a thiol ester to the phosphopantheinyl prosthetic group of the Dcp. D-alanylation of LTA plays an important role in modulating the properties of the cell wall in Gram-positive bacteria, influencing the net charge of the cell wall.</text>
</comment>
<evidence type="ECO:0000259" key="8">
    <source>
        <dbReference type="Pfam" id="PF00501"/>
    </source>
</evidence>
<feature type="binding site" evidence="7">
    <location>
        <position position="482"/>
    </location>
    <ligand>
        <name>D-alanine</name>
        <dbReference type="ChEBI" id="CHEBI:57416"/>
    </ligand>
</feature>
<dbReference type="InterPro" id="IPR044507">
    <property type="entry name" value="DltA-like"/>
</dbReference>
<dbReference type="SUPFAM" id="SSF56801">
    <property type="entry name" value="Acetyl-CoA synthetase-like"/>
    <property type="match status" value="1"/>
</dbReference>
<dbReference type="GO" id="GO:0047473">
    <property type="term" value="F:D-alanine [D-alanyl carrier protein] ligase activity"/>
    <property type="evidence" value="ECO:0007669"/>
    <property type="project" value="UniProtKB-UniRule"/>
</dbReference>
<evidence type="ECO:0000313" key="11">
    <source>
        <dbReference type="Proteomes" id="UP000051845"/>
    </source>
</evidence>
<comment type="caution">
    <text evidence="10">The sequence shown here is derived from an EMBL/GenBank/DDBJ whole genome shotgun (WGS) entry which is preliminary data.</text>
</comment>
<dbReference type="NCBIfam" id="TIGR01734">
    <property type="entry name" value="D-ala-DACP-lig"/>
    <property type="match status" value="1"/>
</dbReference>
<dbReference type="PANTHER" id="PTHR45398:SF1">
    <property type="entry name" value="ENZYME, PUTATIVE (JCVI)-RELATED"/>
    <property type="match status" value="1"/>
</dbReference>
<dbReference type="Gene3D" id="3.40.50.12780">
    <property type="entry name" value="N-terminal domain of ligase-like"/>
    <property type="match status" value="1"/>
</dbReference>
<dbReference type="PROSITE" id="PS00455">
    <property type="entry name" value="AMP_BINDING"/>
    <property type="match status" value="1"/>
</dbReference>
<dbReference type="HAMAP" id="MF_00593">
    <property type="entry name" value="DltA"/>
    <property type="match status" value="1"/>
</dbReference>
<evidence type="ECO:0000256" key="3">
    <source>
        <dbReference type="ARBA" id="ARBA00022741"/>
    </source>
</evidence>
<dbReference type="InterPro" id="IPR020845">
    <property type="entry name" value="AMP-binding_CS"/>
</dbReference>
<dbReference type="InterPro" id="IPR010072">
    <property type="entry name" value="DltA"/>
</dbReference>
<evidence type="ECO:0000256" key="6">
    <source>
        <dbReference type="ARBA" id="ARBA00061336"/>
    </source>
</evidence>
<comment type="pathway">
    <text evidence="7">Cell wall biogenesis; lipoteichoic acid biosynthesis.</text>
</comment>
<dbReference type="PANTHER" id="PTHR45398">
    <property type="match status" value="1"/>
</dbReference>
<dbReference type="InterPro" id="IPR045851">
    <property type="entry name" value="AMP-bd_C_sf"/>
</dbReference>
<dbReference type="GO" id="GO:0005524">
    <property type="term" value="F:ATP binding"/>
    <property type="evidence" value="ECO:0007669"/>
    <property type="project" value="UniProtKB-KW"/>
</dbReference>
<dbReference type="InterPro" id="IPR025110">
    <property type="entry name" value="AMP-bd_C"/>
</dbReference>
<evidence type="ECO:0000256" key="2">
    <source>
        <dbReference type="ARBA" id="ARBA00022598"/>
    </source>
</evidence>
<evidence type="ECO:0000256" key="4">
    <source>
        <dbReference type="ARBA" id="ARBA00022840"/>
    </source>
</evidence>
<keyword evidence="1 7" id="KW-0963">Cytoplasm</keyword>
<feature type="binding site" evidence="7">
    <location>
        <position position="195"/>
    </location>
    <ligand>
        <name>D-alanine</name>
        <dbReference type="ChEBI" id="CHEBI:57416"/>
    </ligand>
</feature>
<keyword evidence="4 7" id="KW-0067">ATP-binding</keyword>
<dbReference type="EC" id="6.2.1.54" evidence="7"/>
<evidence type="ECO:0000256" key="7">
    <source>
        <dbReference type="HAMAP-Rule" id="MF_00593"/>
    </source>
</evidence>
<protein>
    <recommendedName>
        <fullName evidence="7">D-alanine--D-alanyl carrier protein ligase</fullName>
        <shortName evidence="7">DCL</shortName>
        <ecNumber evidence="7">6.2.1.54</ecNumber>
    </recommendedName>
    <alternativeName>
        <fullName evidence="7">D-alanine--poly(phosphoribitol) ligase subunit 1</fullName>
    </alternativeName>
    <alternativeName>
        <fullName evidence="7">D-alanine-activating enzyme</fullName>
        <shortName evidence="7">DAE</shortName>
    </alternativeName>
</protein>
<reference evidence="10 11" key="1">
    <citation type="journal article" date="2015" name="Genome Announc.">
        <title>Expanding the biotechnology potential of lactobacilli through comparative genomics of 213 strains and associated genera.</title>
        <authorList>
            <person name="Sun Z."/>
            <person name="Harris H.M."/>
            <person name="McCann A."/>
            <person name="Guo C."/>
            <person name="Argimon S."/>
            <person name="Zhang W."/>
            <person name="Yang X."/>
            <person name="Jeffery I.B."/>
            <person name="Cooney J.C."/>
            <person name="Kagawa T.F."/>
            <person name="Liu W."/>
            <person name="Song Y."/>
            <person name="Salvetti E."/>
            <person name="Wrobel A."/>
            <person name="Rasinkangas P."/>
            <person name="Parkhill J."/>
            <person name="Rea M.C."/>
            <person name="O'Sullivan O."/>
            <person name="Ritari J."/>
            <person name="Douillard F.P."/>
            <person name="Paul Ross R."/>
            <person name="Yang R."/>
            <person name="Briner A.E."/>
            <person name="Felis G.E."/>
            <person name="de Vos W.M."/>
            <person name="Barrangou R."/>
            <person name="Klaenhammer T.R."/>
            <person name="Caufield P.W."/>
            <person name="Cui Y."/>
            <person name="Zhang H."/>
            <person name="O'Toole P.W."/>
        </authorList>
    </citation>
    <scope>NUCLEOTIDE SEQUENCE [LARGE SCALE GENOMIC DNA]</scope>
    <source>
        <strain evidence="10 11">DSM 20515</strain>
    </source>
</reference>
<evidence type="ECO:0000256" key="5">
    <source>
        <dbReference type="ARBA" id="ARBA00054605"/>
    </source>
</evidence>
<organism evidence="10 11">
    <name type="scientific">Secundilactobacillus collinoides DSM 20515 = JCM 1123</name>
    <dbReference type="NCBI Taxonomy" id="1423733"/>
    <lineage>
        <taxon>Bacteria</taxon>
        <taxon>Bacillati</taxon>
        <taxon>Bacillota</taxon>
        <taxon>Bacilli</taxon>
        <taxon>Lactobacillales</taxon>
        <taxon>Lactobacillaceae</taxon>
        <taxon>Secundilactobacillus</taxon>
    </lineage>
</organism>
<dbReference type="AlphaFoldDB" id="A0A0R2BGM7"/>
<dbReference type="InterPro" id="IPR010071">
    <property type="entry name" value="AA_adenyl_dom"/>
</dbReference>
<dbReference type="Gene3D" id="3.30.300.30">
    <property type="match status" value="1"/>
</dbReference>
<sequence length="496" mass="55442">MMIKNILVTLSQQAAQHPEQVAFDYLGRTNTYSELEKRSNSVANYLKTCHLTPKTPVMVYGGQTFDMLVAFIGCAKAGHAYIPVDTNSSTDRLTSIMHTAEPELVIAVEPLPIKVVVPVTSLADLTNIYQTLPTVFDEKTAIDDTFYIIFTSGTTGNPKGVQITQRNLLSFVNWMSTAFNFEKRNVLLQPPFSFDLSVMALYPTLMNGGTLRVLPQTVTANFSKMFTTLASLPLQIWVSTPSLVDICLLDPYFDDKHYPDLATFLFCGEELTHQTASKLNERFPQAHIINTYGPTEATVAMTSVEITPEMLRTYDRLPIGYVKPGTQVTIDSSGVDEPGEIIIAGYNVSKGYLNNPAKTKNAFFETNGLQAYCTGDLGYFDHDLLFYKGRVDFQIKLNGYRIELEEVNHFLSEVTLIKQGVAVPKYDRNHKVSQLLAVVVPKSPHEPSQMALRQELNGKLMPYMVPQRFIFRETLPHNVNGKVDIKALISEVNTHA</sequence>
<dbReference type="FunFam" id="3.30.300.30:FF:000012">
    <property type="entry name" value="D-alanine--D-alanyl carrier protein ligase"/>
    <property type="match status" value="1"/>
</dbReference>
<dbReference type="NCBIfam" id="NF003417">
    <property type="entry name" value="PRK04813.1"/>
    <property type="match status" value="1"/>
</dbReference>
<dbReference type="Pfam" id="PF13193">
    <property type="entry name" value="AMP-binding_C"/>
    <property type="match status" value="1"/>
</dbReference>
<evidence type="ECO:0000259" key="9">
    <source>
        <dbReference type="Pfam" id="PF13193"/>
    </source>
</evidence>
<feature type="binding site" evidence="7">
    <location>
        <begin position="151"/>
        <end position="152"/>
    </location>
    <ligand>
        <name>ATP</name>
        <dbReference type="ChEBI" id="CHEBI:30616"/>
    </ligand>
</feature>
<dbReference type="EMBL" id="AYYR01000004">
    <property type="protein sequence ID" value="KRM77925.1"/>
    <property type="molecule type" value="Genomic_DNA"/>
</dbReference>
<dbReference type="GO" id="GO:0070395">
    <property type="term" value="P:lipoteichoic acid biosynthetic process"/>
    <property type="evidence" value="ECO:0007669"/>
    <property type="project" value="UniProtKB-UniRule"/>
</dbReference>
<comment type="subcellular location">
    <subcellularLocation>
        <location evidence="7">Cytoplasm</location>
    </subcellularLocation>
</comment>
<dbReference type="Pfam" id="PF00501">
    <property type="entry name" value="AMP-binding"/>
    <property type="match status" value="1"/>
</dbReference>